<evidence type="ECO:0000313" key="1">
    <source>
        <dbReference type="EMBL" id="MED6107953.1"/>
    </source>
</evidence>
<name>A0ABU6Q8X7_9FABA</name>
<protein>
    <submittedName>
        <fullName evidence="1">Uncharacterized protein</fullName>
    </submittedName>
</protein>
<accession>A0ABU6Q8X7</accession>
<proteinExistence type="predicted"/>
<organism evidence="1 2">
    <name type="scientific">Stylosanthes scabra</name>
    <dbReference type="NCBI Taxonomy" id="79078"/>
    <lineage>
        <taxon>Eukaryota</taxon>
        <taxon>Viridiplantae</taxon>
        <taxon>Streptophyta</taxon>
        <taxon>Embryophyta</taxon>
        <taxon>Tracheophyta</taxon>
        <taxon>Spermatophyta</taxon>
        <taxon>Magnoliopsida</taxon>
        <taxon>eudicotyledons</taxon>
        <taxon>Gunneridae</taxon>
        <taxon>Pentapetalae</taxon>
        <taxon>rosids</taxon>
        <taxon>fabids</taxon>
        <taxon>Fabales</taxon>
        <taxon>Fabaceae</taxon>
        <taxon>Papilionoideae</taxon>
        <taxon>50 kb inversion clade</taxon>
        <taxon>dalbergioids sensu lato</taxon>
        <taxon>Dalbergieae</taxon>
        <taxon>Pterocarpus clade</taxon>
        <taxon>Stylosanthes</taxon>
    </lineage>
</organism>
<dbReference type="EMBL" id="JASCZI010000058">
    <property type="protein sequence ID" value="MED6107953.1"/>
    <property type="molecule type" value="Genomic_DNA"/>
</dbReference>
<gene>
    <name evidence="1" type="ORF">PIB30_018981</name>
</gene>
<sequence>MDQQQLEEAAREAAKEMYRLDRIAHVSHNVTTRCVISVRRQQQMHLDPRIEPYLDTAGLLPLARLNESFFKLDEPLDVAYQLGLPVDGEPVSSCLFEFPKFMAGVGRPAWEWFEELFGLRPPKSVIER</sequence>
<keyword evidence="2" id="KW-1185">Reference proteome</keyword>
<evidence type="ECO:0000313" key="2">
    <source>
        <dbReference type="Proteomes" id="UP001341840"/>
    </source>
</evidence>
<dbReference type="Proteomes" id="UP001341840">
    <property type="component" value="Unassembled WGS sequence"/>
</dbReference>
<reference evidence="1 2" key="1">
    <citation type="journal article" date="2023" name="Plants (Basel)">
        <title>Bridging the Gap: Combining Genomics and Transcriptomics Approaches to Understand Stylosanthes scabra, an Orphan Legume from the Brazilian Caatinga.</title>
        <authorList>
            <person name="Ferreira-Neto J.R.C."/>
            <person name="da Silva M.D."/>
            <person name="Binneck E."/>
            <person name="de Melo N.F."/>
            <person name="da Silva R.H."/>
            <person name="de Melo A.L.T.M."/>
            <person name="Pandolfi V."/>
            <person name="Bustamante F.O."/>
            <person name="Brasileiro-Vidal A.C."/>
            <person name="Benko-Iseppon A.M."/>
        </authorList>
    </citation>
    <scope>NUCLEOTIDE SEQUENCE [LARGE SCALE GENOMIC DNA]</scope>
    <source>
        <tissue evidence="1">Leaves</tissue>
    </source>
</reference>
<comment type="caution">
    <text evidence="1">The sequence shown here is derived from an EMBL/GenBank/DDBJ whole genome shotgun (WGS) entry which is preliminary data.</text>
</comment>